<proteinExistence type="inferred from homology"/>
<accession>A0A2J6WFS4</accession>
<evidence type="ECO:0000313" key="4">
    <source>
        <dbReference type="EMBL" id="PMP68722.1"/>
    </source>
</evidence>
<dbReference type="SUPFAM" id="SSF54285">
    <property type="entry name" value="MoaD/ThiS"/>
    <property type="match status" value="1"/>
</dbReference>
<dbReference type="Gene3D" id="3.10.20.30">
    <property type="match status" value="1"/>
</dbReference>
<dbReference type="InterPro" id="IPR044672">
    <property type="entry name" value="MOCS2A"/>
</dbReference>
<gene>
    <name evidence="4" type="ORF">C0189_00650</name>
</gene>
<dbReference type="Pfam" id="PF02597">
    <property type="entry name" value="ThiS"/>
    <property type="match status" value="1"/>
</dbReference>
<evidence type="ECO:0000256" key="1">
    <source>
        <dbReference type="ARBA" id="ARBA00022741"/>
    </source>
</evidence>
<organism evidence="4 5">
    <name type="scientific">Caldisericum exile</name>
    <dbReference type="NCBI Taxonomy" id="693075"/>
    <lineage>
        <taxon>Bacteria</taxon>
        <taxon>Pseudomonadati</taxon>
        <taxon>Caldisericota/Cryosericota group</taxon>
        <taxon>Caldisericota</taxon>
        <taxon>Caldisericia</taxon>
        <taxon>Caldisericales</taxon>
        <taxon>Caldisericaceae</taxon>
        <taxon>Caldisericum</taxon>
    </lineage>
</organism>
<comment type="caution">
    <text evidence="4">The sequence shown here is derived from an EMBL/GenBank/DDBJ whole genome shotgun (WGS) entry which is preliminary data.</text>
</comment>
<dbReference type="EMBL" id="PNIL01000008">
    <property type="protein sequence ID" value="PMP68722.1"/>
    <property type="molecule type" value="Genomic_DNA"/>
</dbReference>
<dbReference type="RefSeq" id="WP_416085560.1">
    <property type="nucleotide sequence ID" value="NZ_JBNARP010000025.1"/>
</dbReference>
<dbReference type="GO" id="GO:0006777">
    <property type="term" value="P:Mo-molybdopterin cofactor biosynthetic process"/>
    <property type="evidence" value="ECO:0007669"/>
    <property type="project" value="InterPro"/>
</dbReference>
<dbReference type="PANTHER" id="PTHR33359:SF1">
    <property type="entry name" value="MOLYBDOPTERIN SYNTHASE SULFUR CARRIER SUBUNIT"/>
    <property type="match status" value="1"/>
</dbReference>
<evidence type="ECO:0000256" key="2">
    <source>
        <dbReference type="ARBA" id="ARBA00024200"/>
    </source>
</evidence>
<protein>
    <recommendedName>
        <fullName evidence="3">Molybdopterin synthase sulfur carrier subunit</fullName>
    </recommendedName>
</protein>
<name>A0A2J6WFS4_9BACT</name>
<dbReference type="InterPro" id="IPR003749">
    <property type="entry name" value="ThiS/MoaD-like"/>
</dbReference>
<reference evidence="4 5" key="1">
    <citation type="submission" date="2018-01" db="EMBL/GenBank/DDBJ databases">
        <title>Metagenomic assembled genomes from two thermal pools in the Uzon Caldera, Kamchatka, Russia.</title>
        <authorList>
            <person name="Wilkins L."/>
            <person name="Ettinger C."/>
        </authorList>
    </citation>
    <scope>NUCLEOTIDE SEQUENCE [LARGE SCALE GENOMIC DNA]</scope>
    <source>
        <strain evidence="4">ZAV-07</strain>
    </source>
</reference>
<dbReference type="GO" id="GO:0000166">
    <property type="term" value="F:nucleotide binding"/>
    <property type="evidence" value="ECO:0007669"/>
    <property type="project" value="UniProtKB-KW"/>
</dbReference>
<dbReference type="Proteomes" id="UP000237040">
    <property type="component" value="Unassembled WGS sequence"/>
</dbReference>
<comment type="similarity">
    <text evidence="2">Belongs to the MoaD family.</text>
</comment>
<dbReference type="InterPro" id="IPR012675">
    <property type="entry name" value="Beta-grasp_dom_sf"/>
</dbReference>
<dbReference type="PANTHER" id="PTHR33359">
    <property type="entry name" value="MOLYBDOPTERIN SYNTHASE SULFUR CARRIER SUBUNIT"/>
    <property type="match status" value="1"/>
</dbReference>
<dbReference type="CDD" id="cd00754">
    <property type="entry name" value="Ubl_MoaD"/>
    <property type="match status" value="1"/>
</dbReference>
<dbReference type="AlphaFoldDB" id="A0A2J6WFS4"/>
<evidence type="ECO:0000313" key="5">
    <source>
        <dbReference type="Proteomes" id="UP000237040"/>
    </source>
</evidence>
<evidence type="ECO:0000256" key="3">
    <source>
        <dbReference type="ARBA" id="ARBA00024247"/>
    </source>
</evidence>
<sequence length="78" mass="8575">MIKVLLFGEVKRVSGKDAIELEFRGSLGMLKDVLKESLPQISYLLDTCAFAVNKEYKTLNYELKGDEEVAVIPPVGGG</sequence>
<keyword evidence="1" id="KW-0547">Nucleotide-binding</keyword>
<dbReference type="InterPro" id="IPR016155">
    <property type="entry name" value="Mopterin_synth/thiamin_S_b"/>
</dbReference>
<dbReference type="GO" id="GO:1990133">
    <property type="term" value="C:molybdopterin adenylyltransferase complex"/>
    <property type="evidence" value="ECO:0007669"/>
    <property type="project" value="TreeGrafter"/>
</dbReference>